<comment type="caution">
    <text evidence="1">The sequence shown here is derived from an EMBL/GenBank/DDBJ whole genome shotgun (WGS) entry which is preliminary data.</text>
</comment>
<dbReference type="STRING" id="200904.GCA_900168775_00209"/>
<proteinExistence type="predicted"/>
<dbReference type="Proteomes" id="UP000252254">
    <property type="component" value="Unassembled WGS sequence"/>
</dbReference>
<sequence length="57" mass="6443">MIADKPVVDETTTQPVDEHFSEFNGYETIKEAKAAGYSMAITSDHWFVFDLCLTDLN</sequence>
<gene>
    <name evidence="1" type="ORF">DES48_1098</name>
</gene>
<accession>A0A366DYL4</accession>
<evidence type="ECO:0000313" key="1">
    <source>
        <dbReference type="EMBL" id="RBO95172.1"/>
    </source>
</evidence>
<dbReference type="AlphaFoldDB" id="A0A366DYL4"/>
<evidence type="ECO:0000313" key="2">
    <source>
        <dbReference type="Proteomes" id="UP000252254"/>
    </source>
</evidence>
<keyword evidence="2" id="KW-1185">Reference proteome</keyword>
<dbReference type="EMBL" id="QNRI01000009">
    <property type="protein sequence ID" value="RBO95172.1"/>
    <property type="molecule type" value="Genomic_DNA"/>
</dbReference>
<reference evidence="1 2" key="1">
    <citation type="submission" date="2018-06" db="EMBL/GenBank/DDBJ databases">
        <title>Genomic Encyclopedia of Type Strains, Phase IV (KMG-IV): sequencing the most valuable type-strain genomes for metagenomic binning, comparative biology and taxonomic classification.</title>
        <authorList>
            <person name="Goeker M."/>
        </authorList>
    </citation>
    <scope>NUCLEOTIDE SEQUENCE [LARGE SCALE GENOMIC DNA]</scope>
    <source>
        <strain evidence="1 2">DSM 15140</strain>
    </source>
</reference>
<protein>
    <submittedName>
        <fullName evidence="1">Uncharacterized protein</fullName>
    </submittedName>
</protein>
<organism evidence="1 2">
    <name type="scientific">Paraliobacillus ryukyuensis</name>
    <dbReference type="NCBI Taxonomy" id="200904"/>
    <lineage>
        <taxon>Bacteria</taxon>
        <taxon>Bacillati</taxon>
        <taxon>Bacillota</taxon>
        <taxon>Bacilli</taxon>
        <taxon>Bacillales</taxon>
        <taxon>Bacillaceae</taxon>
        <taxon>Paraliobacillus</taxon>
    </lineage>
</organism>
<name>A0A366DYL4_9BACI</name>